<organism evidence="2 3">
    <name type="scientific">Podospora fimiseda</name>
    <dbReference type="NCBI Taxonomy" id="252190"/>
    <lineage>
        <taxon>Eukaryota</taxon>
        <taxon>Fungi</taxon>
        <taxon>Dikarya</taxon>
        <taxon>Ascomycota</taxon>
        <taxon>Pezizomycotina</taxon>
        <taxon>Sordariomycetes</taxon>
        <taxon>Sordariomycetidae</taxon>
        <taxon>Sordariales</taxon>
        <taxon>Podosporaceae</taxon>
        <taxon>Podospora</taxon>
    </lineage>
</organism>
<keyword evidence="1" id="KW-0732">Signal</keyword>
<dbReference type="Proteomes" id="UP001301958">
    <property type="component" value="Unassembled WGS sequence"/>
</dbReference>
<evidence type="ECO:0008006" key="4">
    <source>
        <dbReference type="Google" id="ProtNLM"/>
    </source>
</evidence>
<evidence type="ECO:0000256" key="1">
    <source>
        <dbReference type="SAM" id="SignalP"/>
    </source>
</evidence>
<reference evidence="2" key="1">
    <citation type="journal article" date="2023" name="Mol. Phylogenet. Evol.">
        <title>Genome-scale phylogeny and comparative genomics of the fungal order Sordariales.</title>
        <authorList>
            <person name="Hensen N."/>
            <person name="Bonometti L."/>
            <person name="Westerberg I."/>
            <person name="Brannstrom I.O."/>
            <person name="Guillou S."/>
            <person name="Cros-Aarteil S."/>
            <person name="Calhoun S."/>
            <person name="Haridas S."/>
            <person name="Kuo A."/>
            <person name="Mondo S."/>
            <person name="Pangilinan J."/>
            <person name="Riley R."/>
            <person name="LaButti K."/>
            <person name="Andreopoulos B."/>
            <person name="Lipzen A."/>
            <person name="Chen C."/>
            <person name="Yan M."/>
            <person name="Daum C."/>
            <person name="Ng V."/>
            <person name="Clum A."/>
            <person name="Steindorff A."/>
            <person name="Ohm R.A."/>
            <person name="Martin F."/>
            <person name="Silar P."/>
            <person name="Natvig D.O."/>
            <person name="Lalanne C."/>
            <person name="Gautier V."/>
            <person name="Ament-Velasquez S.L."/>
            <person name="Kruys A."/>
            <person name="Hutchinson M.I."/>
            <person name="Powell A.J."/>
            <person name="Barry K."/>
            <person name="Miller A.N."/>
            <person name="Grigoriev I.V."/>
            <person name="Debuchy R."/>
            <person name="Gladieux P."/>
            <person name="Hiltunen Thoren M."/>
            <person name="Johannesson H."/>
        </authorList>
    </citation>
    <scope>NUCLEOTIDE SEQUENCE</scope>
    <source>
        <strain evidence="2">CBS 990.96</strain>
    </source>
</reference>
<feature type="signal peptide" evidence="1">
    <location>
        <begin position="1"/>
        <end position="17"/>
    </location>
</feature>
<evidence type="ECO:0000313" key="2">
    <source>
        <dbReference type="EMBL" id="KAK4228663.1"/>
    </source>
</evidence>
<comment type="caution">
    <text evidence="2">The sequence shown here is derived from an EMBL/GenBank/DDBJ whole genome shotgun (WGS) entry which is preliminary data.</text>
</comment>
<gene>
    <name evidence="2" type="ORF">QBC38DRAFT_474455</name>
</gene>
<reference evidence="2" key="2">
    <citation type="submission" date="2023-05" db="EMBL/GenBank/DDBJ databases">
        <authorList>
            <consortium name="Lawrence Berkeley National Laboratory"/>
            <person name="Steindorff A."/>
            <person name="Hensen N."/>
            <person name="Bonometti L."/>
            <person name="Westerberg I."/>
            <person name="Brannstrom I.O."/>
            <person name="Guillou S."/>
            <person name="Cros-Aarteil S."/>
            <person name="Calhoun S."/>
            <person name="Haridas S."/>
            <person name="Kuo A."/>
            <person name="Mondo S."/>
            <person name="Pangilinan J."/>
            <person name="Riley R."/>
            <person name="Labutti K."/>
            <person name="Andreopoulos B."/>
            <person name="Lipzen A."/>
            <person name="Chen C."/>
            <person name="Yanf M."/>
            <person name="Daum C."/>
            <person name="Ng V."/>
            <person name="Clum A."/>
            <person name="Ohm R."/>
            <person name="Martin F."/>
            <person name="Silar P."/>
            <person name="Natvig D."/>
            <person name="Lalanne C."/>
            <person name="Gautier V."/>
            <person name="Ament-Velasquez S.L."/>
            <person name="Kruys A."/>
            <person name="Hutchinson M.I."/>
            <person name="Powell A.J."/>
            <person name="Barry K."/>
            <person name="Miller A.N."/>
            <person name="Grigoriev I.V."/>
            <person name="Debuchy R."/>
            <person name="Gladieux P."/>
            <person name="Thoren M.H."/>
            <person name="Johannesson H."/>
        </authorList>
    </citation>
    <scope>NUCLEOTIDE SEQUENCE</scope>
    <source>
        <strain evidence="2">CBS 990.96</strain>
    </source>
</reference>
<proteinExistence type="predicted"/>
<evidence type="ECO:0000313" key="3">
    <source>
        <dbReference type="Proteomes" id="UP001301958"/>
    </source>
</evidence>
<name>A0AAN7H0S6_9PEZI</name>
<protein>
    <recommendedName>
        <fullName evidence="4">Secreted protein</fullName>
    </recommendedName>
</protein>
<keyword evidence="3" id="KW-1185">Reference proteome</keyword>
<sequence>MWGGNFSFFCSFFSVRATWTVGVTQNTPHAHTHIHSIPFFFLPNGLFDLFFSCGVGHGGRGFFYGIRMSVTNEEKKNTQILLHTAKPPFPPPLS</sequence>
<dbReference type="AlphaFoldDB" id="A0AAN7H0S6"/>
<feature type="chain" id="PRO_5042877704" description="Secreted protein" evidence="1">
    <location>
        <begin position="18"/>
        <end position="94"/>
    </location>
</feature>
<accession>A0AAN7H0S6</accession>
<dbReference type="EMBL" id="MU865316">
    <property type="protein sequence ID" value="KAK4228663.1"/>
    <property type="molecule type" value="Genomic_DNA"/>
</dbReference>